<feature type="non-terminal residue" evidence="1">
    <location>
        <position position="268"/>
    </location>
</feature>
<accession>X1CTW4</accession>
<feature type="non-terminal residue" evidence="1">
    <location>
        <position position="1"/>
    </location>
</feature>
<dbReference type="EMBL" id="BART01029293">
    <property type="protein sequence ID" value="GAG99508.1"/>
    <property type="molecule type" value="Genomic_DNA"/>
</dbReference>
<organism evidence="1">
    <name type="scientific">marine sediment metagenome</name>
    <dbReference type="NCBI Taxonomy" id="412755"/>
    <lineage>
        <taxon>unclassified sequences</taxon>
        <taxon>metagenomes</taxon>
        <taxon>ecological metagenomes</taxon>
    </lineage>
</organism>
<reference evidence="1" key="1">
    <citation type="journal article" date="2014" name="Front. Microbiol.">
        <title>High frequency of phylogenetically diverse reductive dehalogenase-homologous genes in deep subseafloor sedimentary metagenomes.</title>
        <authorList>
            <person name="Kawai M."/>
            <person name="Futagami T."/>
            <person name="Toyoda A."/>
            <person name="Takaki Y."/>
            <person name="Nishi S."/>
            <person name="Hori S."/>
            <person name="Arai W."/>
            <person name="Tsubouchi T."/>
            <person name="Morono Y."/>
            <person name="Uchiyama I."/>
            <person name="Ito T."/>
            <person name="Fujiyama A."/>
            <person name="Inagaki F."/>
            <person name="Takami H."/>
        </authorList>
    </citation>
    <scope>NUCLEOTIDE SEQUENCE</scope>
    <source>
        <strain evidence="1">Expedition CK06-06</strain>
    </source>
</reference>
<dbReference type="AlphaFoldDB" id="X1CTW4"/>
<name>X1CTW4_9ZZZZ</name>
<gene>
    <name evidence="1" type="ORF">S01H4_51447</name>
</gene>
<comment type="caution">
    <text evidence="1">The sequence shown here is derived from an EMBL/GenBank/DDBJ whole genome shotgun (WGS) entry which is preliminary data.</text>
</comment>
<protein>
    <submittedName>
        <fullName evidence="1">Uncharacterized protein</fullName>
    </submittedName>
</protein>
<sequence>IKSTDTDKTGSLIHSTSGVNATVELFLTGGSSPNLWHYVSPPVSGAIPSVFSGTLNILGFIEPDVVTNVFDGWTWFDGATANGVSGPSFSTLDVGKGYDIYYPTNQTRSFTGSLNAVNQNINLSYTNSDPLLGGYNLIGNPYPCNIDWSVIINDVGFDSNISKAIHFTRADVQVSWVNGVGNPGDVTSFIPPMQGFFVKTAANATINITSSAKTHTTHARYKSETIIPLVRLRLEDDNGKDETVVRFDNNATSSFDNNFDALKIMPKG</sequence>
<proteinExistence type="predicted"/>
<evidence type="ECO:0000313" key="1">
    <source>
        <dbReference type="EMBL" id="GAG99508.1"/>
    </source>
</evidence>